<keyword evidence="1" id="KW-1133">Transmembrane helix</keyword>
<dbReference type="AlphaFoldDB" id="A0A4R2PY77"/>
<keyword evidence="1" id="KW-0812">Transmembrane</keyword>
<organism evidence="2 3">
    <name type="scientific">Tamaricihabitans halophyticus</name>
    <dbReference type="NCBI Taxonomy" id="1262583"/>
    <lineage>
        <taxon>Bacteria</taxon>
        <taxon>Bacillati</taxon>
        <taxon>Actinomycetota</taxon>
        <taxon>Actinomycetes</taxon>
        <taxon>Pseudonocardiales</taxon>
        <taxon>Pseudonocardiaceae</taxon>
        <taxon>Tamaricihabitans</taxon>
    </lineage>
</organism>
<dbReference type="Proteomes" id="UP000294911">
    <property type="component" value="Unassembled WGS sequence"/>
</dbReference>
<keyword evidence="1" id="KW-0472">Membrane</keyword>
<dbReference type="EMBL" id="SLXQ01000032">
    <property type="protein sequence ID" value="TCP39161.1"/>
    <property type="molecule type" value="Genomic_DNA"/>
</dbReference>
<reference evidence="2 3" key="1">
    <citation type="submission" date="2019-03" db="EMBL/GenBank/DDBJ databases">
        <title>Genomic Encyclopedia of Type Strains, Phase IV (KMG-IV): sequencing the most valuable type-strain genomes for metagenomic binning, comparative biology and taxonomic classification.</title>
        <authorList>
            <person name="Goeker M."/>
        </authorList>
    </citation>
    <scope>NUCLEOTIDE SEQUENCE [LARGE SCALE GENOMIC DNA]</scope>
    <source>
        <strain evidence="2 3">DSM 45765</strain>
    </source>
</reference>
<evidence type="ECO:0000313" key="3">
    <source>
        <dbReference type="Proteomes" id="UP000294911"/>
    </source>
</evidence>
<feature type="transmembrane region" description="Helical" evidence="1">
    <location>
        <begin position="31"/>
        <end position="51"/>
    </location>
</feature>
<proteinExistence type="predicted"/>
<name>A0A4R2PY77_9PSEU</name>
<sequence>MVALGFVSLWRAWIWVGGRWSPFRMLFWREVQVAVGSSVGVFAFVAFWQLWHLAFAWRSAVALGGLVELG</sequence>
<evidence type="ECO:0000313" key="2">
    <source>
        <dbReference type="EMBL" id="TCP39161.1"/>
    </source>
</evidence>
<comment type="caution">
    <text evidence="2">The sequence shown here is derived from an EMBL/GenBank/DDBJ whole genome shotgun (WGS) entry which is preliminary data.</text>
</comment>
<evidence type="ECO:0000256" key="1">
    <source>
        <dbReference type="SAM" id="Phobius"/>
    </source>
</evidence>
<protein>
    <submittedName>
        <fullName evidence="2">Uncharacterized protein</fullName>
    </submittedName>
</protein>
<keyword evidence="3" id="KW-1185">Reference proteome</keyword>
<gene>
    <name evidence="2" type="ORF">EV191_1321</name>
</gene>
<accession>A0A4R2PY77</accession>